<dbReference type="AlphaFoldDB" id="A0A1Y2EN25"/>
<dbReference type="GO" id="GO:0005634">
    <property type="term" value="C:nucleus"/>
    <property type="evidence" value="ECO:0007669"/>
    <property type="project" value="UniProtKB-SubCell"/>
</dbReference>
<organism evidence="11 12">
    <name type="scientific">Neocallimastix californiae</name>
    <dbReference type="NCBI Taxonomy" id="1754190"/>
    <lineage>
        <taxon>Eukaryota</taxon>
        <taxon>Fungi</taxon>
        <taxon>Fungi incertae sedis</taxon>
        <taxon>Chytridiomycota</taxon>
        <taxon>Chytridiomycota incertae sedis</taxon>
        <taxon>Neocallimastigomycetes</taxon>
        <taxon>Neocallimastigales</taxon>
        <taxon>Neocallimastigaceae</taxon>
        <taxon>Neocallimastix</taxon>
    </lineage>
</organism>
<dbReference type="OrthoDB" id="60033at2759"/>
<comment type="similarity">
    <text evidence="2 7">Belongs to the HSF family.</text>
</comment>
<evidence type="ECO:0000256" key="1">
    <source>
        <dbReference type="ARBA" id="ARBA00004123"/>
    </source>
</evidence>
<evidence type="ECO:0000313" key="11">
    <source>
        <dbReference type="EMBL" id="ORY72714.1"/>
    </source>
</evidence>
<feature type="region of interest" description="Disordered" evidence="8">
    <location>
        <begin position="1"/>
        <end position="27"/>
    </location>
</feature>
<evidence type="ECO:0000313" key="12">
    <source>
        <dbReference type="Proteomes" id="UP000193920"/>
    </source>
</evidence>
<dbReference type="InterPro" id="IPR000232">
    <property type="entry name" value="HSF_DNA-bd"/>
</dbReference>
<evidence type="ECO:0000256" key="2">
    <source>
        <dbReference type="ARBA" id="ARBA00006403"/>
    </source>
</evidence>
<dbReference type="GO" id="GO:0043565">
    <property type="term" value="F:sequence-specific DNA binding"/>
    <property type="evidence" value="ECO:0007669"/>
    <property type="project" value="InterPro"/>
</dbReference>
<accession>A0A1Y2EN25</accession>
<dbReference type="InterPro" id="IPR036388">
    <property type="entry name" value="WH-like_DNA-bd_sf"/>
</dbReference>
<proteinExistence type="inferred from homology"/>
<evidence type="ECO:0000256" key="3">
    <source>
        <dbReference type="ARBA" id="ARBA00023015"/>
    </source>
</evidence>
<keyword evidence="5" id="KW-0804">Transcription</keyword>
<dbReference type="SUPFAM" id="SSF46785">
    <property type="entry name" value="Winged helix' DNA-binding domain"/>
    <property type="match status" value="1"/>
</dbReference>
<dbReference type="Pfam" id="PF00447">
    <property type="entry name" value="HSF_DNA-bind"/>
    <property type="match status" value="1"/>
</dbReference>
<gene>
    <name evidence="11" type="ORF">LY90DRAFT_403964</name>
</gene>
<evidence type="ECO:0000256" key="4">
    <source>
        <dbReference type="ARBA" id="ARBA00023125"/>
    </source>
</evidence>
<dbReference type="PRINTS" id="PR00056">
    <property type="entry name" value="HSFDOMAIN"/>
</dbReference>
<name>A0A1Y2EN25_9FUNG</name>
<dbReference type="STRING" id="1754190.A0A1Y2EN25"/>
<feature type="transmembrane region" description="Helical" evidence="9">
    <location>
        <begin position="315"/>
        <end position="341"/>
    </location>
</feature>
<comment type="subcellular location">
    <subcellularLocation>
        <location evidence="1">Nucleus</location>
    </subcellularLocation>
</comment>
<dbReference type="GO" id="GO:0003700">
    <property type="term" value="F:DNA-binding transcription factor activity"/>
    <property type="evidence" value="ECO:0007669"/>
    <property type="project" value="InterPro"/>
</dbReference>
<evidence type="ECO:0000256" key="9">
    <source>
        <dbReference type="SAM" id="Phobius"/>
    </source>
</evidence>
<keyword evidence="12" id="KW-1185">Reference proteome</keyword>
<evidence type="ECO:0000256" key="5">
    <source>
        <dbReference type="ARBA" id="ARBA00023163"/>
    </source>
</evidence>
<dbReference type="Proteomes" id="UP000193920">
    <property type="component" value="Unassembled WGS sequence"/>
</dbReference>
<dbReference type="PROSITE" id="PS00434">
    <property type="entry name" value="HSF_DOMAIN"/>
    <property type="match status" value="1"/>
</dbReference>
<feature type="domain" description="HSF-type DNA-binding" evidence="10">
    <location>
        <begin position="99"/>
        <end position="123"/>
    </location>
</feature>
<protein>
    <recommendedName>
        <fullName evidence="10">HSF-type DNA-binding domain-containing protein</fullName>
    </recommendedName>
</protein>
<comment type="caution">
    <text evidence="11">The sequence shown here is derived from an EMBL/GenBank/DDBJ whole genome shotgun (WGS) entry which is preliminary data.</text>
</comment>
<feature type="compositionally biased region" description="Basic residues" evidence="8">
    <location>
        <begin position="1"/>
        <end position="12"/>
    </location>
</feature>
<dbReference type="SMART" id="SM00415">
    <property type="entry name" value="HSF"/>
    <property type="match status" value="1"/>
</dbReference>
<keyword evidence="9" id="KW-0472">Membrane</keyword>
<dbReference type="PANTHER" id="PTHR10015:SF427">
    <property type="entry name" value="HEAT SHOCK FACTOR PROTEIN"/>
    <property type="match status" value="1"/>
</dbReference>
<evidence type="ECO:0000256" key="8">
    <source>
        <dbReference type="SAM" id="MobiDB-lite"/>
    </source>
</evidence>
<reference evidence="11 12" key="1">
    <citation type="submission" date="2016-08" db="EMBL/GenBank/DDBJ databases">
        <title>A Parts List for Fungal Cellulosomes Revealed by Comparative Genomics.</title>
        <authorList>
            <consortium name="DOE Joint Genome Institute"/>
            <person name="Haitjema C.H."/>
            <person name="Gilmore S.P."/>
            <person name="Henske J.K."/>
            <person name="Solomon K.V."/>
            <person name="De Groot R."/>
            <person name="Kuo A."/>
            <person name="Mondo S.J."/>
            <person name="Salamov A.A."/>
            <person name="Labutti K."/>
            <person name="Zhao Z."/>
            <person name="Chiniquy J."/>
            <person name="Barry K."/>
            <person name="Brewer H.M."/>
            <person name="Purvine S.O."/>
            <person name="Wright A.T."/>
            <person name="Boxma B."/>
            <person name="Van Alen T."/>
            <person name="Hackstein J.H."/>
            <person name="Baker S.E."/>
            <person name="Grigoriev I.V."/>
            <person name="O'Malley M.A."/>
        </authorList>
    </citation>
    <scope>NUCLEOTIDE SEQUENCE [LARGE SCALE GENOMIC DNA]</scope>
    <source>
        <strain evidence="11 12">G1</strain>
    </source>
</reference>
<dbReference type="EMBL" id="MCOG01000038">
    <property type="protein sequence ID" value="ORY72714.1"/>
    <property type="molecule type" value="Genomic_DNA"/>
</dbReference>
<keyword evidence="9" id="KW-0812">Transmembrane</keyword>
<dbReference type="InterPro" id="IPR036390">
    <property type="entry name" value="WH_DNA-bd_sf"/>
</dbReference>
<evidence type="ECO:0000256" key="7">
    <source>
        <dbReference type="RuleBase" id="RU004020"/>
    </source>
</evidence>
<dbReference type="FunFam" id="1.10.10.10:FF:000027">
    <property type="entry name" value="Heat shock transcription factor 1"/>
    <property type="match status" value="1"/>
</dbReference>
<keyword evidence="3" id="KW-0805">Transcription regulation</keyword>
<keyword evidence="9" id="KW-1133">Transmembrane helix</keyword>
<dbReference type="PANTHER" id="PTHR10015">
    <property type="entry name" value="HEAT SHOCK TRANSCRIPTION FACTOR"/>
    <property type="match status" value="1"/>
</dbReference>
<feature type="compositionally biased region" description="Low complexity" evidence="8">
    <location>
        <begin position="13"/>
        <end position="27"/>
    </location>
</feature>
<dbReference type="Gene3D" id="1.10.10.10">
    <property type="entry name" value="Winged helix-like DNA-binding domain superfamily/Winged helix DNA-binding domain"/>
    <property type="match status" value="1"/>
</dbReference>
<keyword evidence="4" id="KW-0238">DNA-binding</keyword>
<evidence type="ECO:0000256" key="6">
    <source>
        <dbReference type="ARBA" id="ARBA00023242"/>
    </source>
</evidence>
<keyword evidence="6" id="KW-0539">Nucleus</keyword>
<evidence type="ECO:0000259" key="10">
    <source>
        <dbReference type="PROSITE" id="PS00434"/>
    </source>
</evidence>
<sequence length="358" mass="41505">MPLKKQNSRKRSISTSSSGSSIYSQRGIPNSKLPQIISASNTGLNTRAIASSATKNVPAFLNKLYNMVNDPSTDNLIHWSEDGSTFIVQRHEEFAKEVLPHFFKHNNFSSFVRQLNMYGFHKVPHLQQGVLHSDSDSELWEFANQHFQRNQPDLLCLVNRKKGRDNDDKEMFDINNLIAEITAVKRHQFTISADLKKIQSDNQSLWNETLMMREKYQQQQVIIDKIVRFLASFFTSKKSVQSSKRPLLLPCSNNVKYQESPINEIENSNDSSIVSLIPKNVRIESPSSPFEILNTMNEDKDAIIKTIEEINDNGMLIIIYIFFINLLILLYFILFLFNFLINFNILYFNYELLFIINY</sequence>